<feature type="compositionally biased region" description="Basic residues" evidence="1">
    <location>
        <begin position="99"/>
        <end position="109"/>
    </location>
</feature>
<keyword evidence="3" id="KW-1185">Reference proteome</keyword>
<accession>A0A9W4H487</accession>
<protein>
    <submittedName>
        <fullName evidence="2">Uncharacterized protein</fullName>
    </submittedName>
</protein>
<dbReference type="EMBL" id="CAJVAX010000019">
    <property type="protein sequence ID" value="CAG7649411.1"/>
    <property type="molecule type" value="Genomic_DNA"/>
</dbReference>
<evidence type="ECO:0000256" key="1">
    <source>
        <dbReference type="SAM" id="MobiDB-lite"/>
    </source>
</evidence>
<evidence type="ECO:0000313" key="3">
    <source>
        <dbReference type="Proteomes" id="UP001153328"/>
    </source>
</evidence>
<dbReference type="AlphaFoldDB" id="A0A9W4H487"/>
<evidence type="ECO:0000313" key="2">
    <source>
        <dbReference type="EMBL" id="CAG7649411.1"/>
    </source>
</evidence>
<proteinExistence type="predicted"/>
<reference evidence="2" key="1">
    <citation type="submission" date="2021-06" db="EMBL/GenBank/DDBJ databases">
        <authorList>
            <person name="Arsene-Ploetze F."/>
        </authorList>
    </citation>
    <scope>NUCLEOTIDE SEQUENCE</scope>
    <source>
        <strain evidence="2">SBRY1</strain>
    </source>
</reference>
<gene>
    <name evidence="2" type="ORF">SBRY_50089</name>
</gene>
<name>A0A9W4H487_9ACTN</name>
<sequence>MTATMNLHEELPLLVPDPGAFPRCRGHLIEFFDDRTYHAKQAQSTCTRKQLITHQTVVIGRVQLPLTPDAGAGKDQSTGGLSGAITAGIDGKPRERRPLGARRPRRRGTRRSERRLVHSASSLGTASAVRPTAPG</sequence>
<feature type="region of interest" description="Disordered" evidence="1">
    <location>
        <begin position="67"/>
        <end position="135"/>
    </location>
</feature>
<dbReference type="Proteomes" id="UP001153328">
    <property type="component" value="Unassembled WGS sequence"/>
</dbReference>
<comment type="caution">
    <text evidence="2">The sequence shown here is derived from an EMBL/GenBank/DDBJ whole genome shotgun (WGS) entry which is preliminary data.</text>
</comment>
<organism evidence="2 3">
    <name type="scientific">Actinacidiphila bryophytorum</name>
    <dbReference type="NCBI Taxonomy" id="1436133"/>
    <lineage>
        <taxon>Bacteria</taxon>
        <taxon>Bacillati</taxon>
        <taxon>Actinomycetota</taxon>
        <taxon>Actinomycetes</taxon>
        <taxon>Kitasatosporales</taxon>
        <taxon>Streptomycetaceae</taxon>
        <taxon>Actinacidiphila</taxon>
    </lineage>
</organism>